<accession>A0A2S8SEW7</accession>
<evidence type="ECO:0000313" key="2">
    <source>
        <dbReference type="Proteomes" id="UP000238338"/>
    </source>
</evidence>
<name>A0A2S8SEW7_9RHOB</name>
<reference evidence="1 2" key="1">
    <citation type="submission" date="2018-02" db="EMBL/GenBank/DDBJ databases">
        <title>Genomic Encyclopedia of Archaeal and Bacterial Type Strains, Phase II (KMG-II): from individual species to whole genera.</title>
        <authorList>
            <person name="Goeker M."/>
        </authorList>
    </citation>
    <scope>NUCLEOTIDE SEQUENCE [LARGE SCALE GENOMIC DNA]</scope>
    <source>
        <strain evidence="1 2">DSM 18921</strain>
    </source>
</reference>
<dbReference type="AlphaFoldDB" id="A0A2S8SEW7"/>
<comment type="caution">
    <text evidence="1">The sequence shown here is derived from an EMBL/GenBank/DDBJ whole genome shotgun (WGS) entry which is preliminary data.</text>
</comment>
<dbReference type="Proteomes" id="UP000238338">
    <property type="component" value="Unassembled WGS sequence"/>
</dbReference>
<gene>
    <name evidence="1" type="ORF">LX70_01115</name>
</gene>
<protein>
    <submittedName>
        <fullName evidence="1">Uncharacterized protein</fullName>
    </submittedName>
</protein>
<dbReference type="PROSITE" id="PS51257">
    <property type="entry name" value="PROKAR_LIPOPROTEIN"/>
    <property type="match status" value="1"/>
</dbReference>
<dbReference type="EMBL" id="PVEP01000001">
    <property type="protein sequence ID" value="PQV59289.1"/>
    <property type="molecule type" value="Genomic_DNA"/>
</dbReference>
<evidence type="ECO:0000313" key="1">
    <source>
        <dbReference type="EMBL" id="PQV59289.1"/>
    </source>
</evidence>
<sequence>MRLIIILMGLAAATLSGCGPLLVGAGGAVIADKAVEDQQGGDGLF</sequence>
<proteinExistence type="predicted"/>
<keyword evidence="2" id="KW-1185">Reference proteome</keyword>
<dbReference type="RefSeq" id="WP_170076122.1">
    <property type="nucleotide sequence ID" value="NZ_PVEP01000001.1"/>
</dbReference>
<organism evidence="1 2">
    <name type="scientific">Albidovulum denitrificans</name>
    <dbReference type="NCBI Taxonomy" id="404881"/>
    <lineage>
        <taxon>Bacteria</taxon>
        <taxon>Pseudomonadati</taxon>
        <taxon>Pseudomonadota</taxon>
        <taxon>Alphaproteobacteria</taxon>
        <taxon>Rhodobacterales</taxon>
        <taxon>Paracoccaceae</taxon>
        <taxon>Albidovulum</taxon>
    </lineage>
</organism>